<keyword evidence="7" id="KW-1185">Reference proteome</keyword>
<gene>
    <name evidence="6" type="ORF">TW77_05345</name>
</gene>
<dbReference type="SUPFAM" id="SSF53383">
    <property type="entry name" value="PLP-dependent transferases"/>
    <property type="match status" value="1"/>
</dbReference>
<proteinExistence type="inferred from homology"/>
<comment type="similarity">
    <text evidence="2 5">Belongs to the DegT/DnrJ/EryC1 family.</text>
</comment>
<dbReference type="InterPro" id="IPR015424">
    <property type="entry name" value="PyrdxlP-dep_Trfase"/>
</dbReference>
<evidence type="ECO:0000256" key="5">
    <source>
        <dbReference type="RuleBase" id="RU004508"/>
    </source>
</evidence>
<evidence type="ECO:0000313" key="7">
    <source>
        <dbReference type="Proteomes" id="UP000033452"/>
    </source>
</evidence>
<dbReference type="PIRSF" id="PIRSF000390">
    <property type="entry name" value="PLP_StrS"/>
    <property type="match status" value="1"/>
</dbReference>
<keyword evidence="1 4" id="KW-0663">Pyridoxal phosphate</keyword>
<dbReference type="EMBL" id="JXYA01000009">
    <property type="protein sequence ID" value="KJZ11658.1"/>
    <property type="molecule type" value="Genomic_DNA"/>
</dbReference>
<evidence type="ECO:0000256" key="4">
    <source>
        <dbReference type="PIRSR" id="PIRSR000390-2"/>
    </source>
</evidence>
<dbReference type="GO" id="GO:0008483">
    <property type="term" value="F:transaminase activity"/>
    <property type="evidence" value="ECO:0007669"/>
    <property type="project" value="TreeGrafter"/>
</dbReference>
<comment type="caution">
    <text evidence="6">The sequence shown here is derived from an EMBL/GenBank/DDBJ whole genome shotgun (WGS) entry which is preliminary data.</text>
</comment>
<dbReference type="PANTHER" id="PTHR30244">
    <property type="entry name" value="TRANSAMINASE"/>
    <property type="match status" value="1"/>
</dbReference>
<dbReference type="Gene3D" id="3.40.640.10">
    <property type="entry name" value="Type I PLP-dependent aspartate aminotransferase-like (Major domain)"/>
    <property type="match status" value="1"/>
</dbReference>
<dbReference type="InterPro" id="IPR000653">
    <property type="entry name" value="DegT/StrS_aminotransferase"/>
</dbReference>
<dbReference type="PANTHER" id="PTHR30244:SF9">
    <property type="entry name" value="PROTEIN RV3402C"/>
    <property type="match status" value="1"/>
</dbReference>
<evidence type="ECO:0000256" key="3">
    <source>
        <dbReference type="PIRSR" id="PIRSR000390-1"/>
    </source>
</evidence>
<evidence type="ECO:0000313" key="6">
    <source>
        <dbReference type="EMBL" id="KJZ11658.1"/>
    </source>
</evidence>
<feature type="modified residue" description="N6-(pyridoxal phosphate)lysine" evidence="4">
    <location>
        <position position="185"/>
    </location>
</feature>
<dbReference type="OrthoDB" id="9804264at2"/>
<dbReference type="Pfam" id="PF01041">
    <property type="entry name" value="DegT_DnrJ_EryC1"/>
    <property type="match status" value="1"/>
</dbReference>
<organism evidence="6 7">
    <name type="scientific">Pseudoalteromonas rubra</name>
    <dbReference type="NCBI Taxonomy" id="43658"/>
    <lineage>
        <taxon>Bacteria</taxon>
        <taxon>Pseudomonadati</taxon>
        <taxon>Pseudomonadota</taxon>
        <taxon>Gammaproteobacteria</taxon>
        <taxon>Alteromonadales</taxon>
        <taxon>Pseudoalteromonadaceae</taxon>
        <taxon>Pseudoalteromonas</taxon>
    </lineage>
</organism>
<dbReference type="PATRIC" id="fig|43658.5.peg.1114"/>
<name>A0A0F4QVF3_9GAMM</name>
<dbReference type="GO" id="GO:0000271">
    <property type="term" value="P:polysaccharide biosynthetic process"/>
    <property type="evidence" value="ECO:0007669"/>
    <property type="project" value="TreeGrafter"/>
</dbReference>
<reference evidence="6 7" key="1">
    <citation type="journal article" date="2015" name="BMC Genomics">
        <title>Genome mining reveals unlocked bioactive potential of marine Gram-negative bacteria.</title>
        <authorList>
            <person name="Machado H."/>
            <person name="Sonnenschein E.C."/>
            <person name="Melchiorsen J."/>
            <person name="Gram L."/>
        </authorList>
    </citation>
    <scope>NUCLEOTIDE SEQUENCE [LARGE SCALE GENOMIC DNA]</scope>
    <source>
        <strain evidence="6 7">S2471</strain>
    </source>
</reference>
<dbReference type="InterPro" id="IPR015421">
    <property type="entry name" value="PyrdxlP-dep_Trfase_major"/>
</dbReference>
<evidence type="ECO:0000256" key="2">
    <source>
        <dbReference type="ARBA" id="ARBA00037999"/>
    </source>
</evidence>
<dbReference type="GO" id="GO:0030170">
    <property type="term" value="F:pyridoxal phosphate binding"/>
    <property type="evidence" value="ECO:0007669"/>
    <property type="project" value="TreeGrafter"/>
</dbReference>
<dbReference type="AlphaFoldDB" id="A0A0F4QVF3"/>
<accession>A0A0F4QVF3</accession>
<sequence>MIHVTSPYLPSMKKYIKYVEGIYERKWLTNDGPLVKELTARLEAQLGVNNLLLVSSGTMALQIAFRVKNLRNKHVVTTPFTFQATYSALEWQGSHASFCDIDTDTWNMDPYVLEQQLQAGKQVDCVVPVHTFGNSCAVEAFNELQQRYKFDIIYDAAHALTTLDDKNKSILTYGDISCFSLHATKLFHTVEGGALVFKNDSELETARKMINFGLDGEFASEAGINGKLSEFHAAMGLSVLDDLDLILSQRKDQIATYKSLLHNSVNYQAVIVGHDICPSYMPILLPNEHSVLNIINKLAKLNIFPRRYFYPAINKSPYYQKICPNISMPVAENVSSRILCLPLFPGLNKQAISQISNIITHEVKSTLRG</sequence>
<protein>
    <recommendedName>
        <fullName evidence="8">Aminotransferase DegT</fullName>
    </recommendedName>
</protein>
<feature type="active site" description="Proton acceptor" evidence="3">
    <location>
        <position position="185"/>
    </location>
</feature>
<dbReference type="Proteomes" id="UP000033452">
    <property type="component" value="Unassembled WGS sequence"/>
</dbReference>
<evidence type="ECO:0000256" key="1">
    <source>
        <dbReference type="ARBA" id="ARBA00022898"/>
    </source>
</evidence>
<evidence type="ECO:0008006" key="8">
    <source>
        <dbReference type="Google" id="ProtNLM"/>
    </source>
</evidence>